<keyword evidence="4 10" id="KW-0812">Transmembrane</keyword>
<dbReference type="GO" id="GO:0004016">
    <property type="term" value="F:adenylate cyclase activity"/>
    <property type="evidence" value="ECO:0007669"/>
    <property type="project" value="UniProtKB-UniRule"/>
</dbReference>
<dbReference type="InterPro" id="IPR036888">
    <property type="entry name" value="DNA_integrity_DisA_N_sf"/>
</dbReference>
<comment type="similarity">
    <text evidence="10">Belongs to the adenylate cyclase family. DacA/CdaA subfamily.</text>
</comment>
<accession>A0A9X6XUW5</accession>
<dbReference type="InterPro" id="IPR034701">
    <property type="entry name" value="CdaA"/>
</dbReference>
<dbReference type="InterPro" id="IPR003390">
    <property type="entry name" value="DNA_integrity_scan_DisA_N"/>
</dbReference>
<dbReference type="GO" id="GO:0106408">
    <property type="term" value="F:diadenylate cyclase activity"/>
    <property type="evidence" value="ECO:0007669"/>
    <property type="project" value="UniProtKB-EC"/>
</dbReference>
<evidence type="ECO:0000313" key="12">
    <source>
        <dbReference type="EMBL" id="PDZ94038.1"/>
    </source>
</evidence>
<protein>
    <recommendedName>
        <fullName evidence="10">Diadenylate cyclase</fullName>
        <shortName evidence="10">DAC</shortName>
        <ecNumber evidence="10">2.7.7.85</ecNumber>
    </recommendedName>
    <alternativeName>
        <fullName evidence="10">Cyclic-di-AMP synthase</fullName>
        <shortName evidence="10">c-di-AMP synthase</shortName>
    </alternativeName>
</protein>
<evidence type="ECO:0000256" key="9">
    <source>
        <dbReference type="ARBA" id="ARBA00023136"/>
    </source>
</evidence>
<evidence type="ECO:0000256" key="10">
    <source>
        <dbReference type="HAMAP-Rule" id="MF_01499"/>
    </source>
</evidence>
<keyword evidence="7 10" id="KW-0067">ATP-binding</keyword>
<keyword evidence="2 10" id="KW-1003">Cell membrane</keyword>
<dbReference type="PANTHER" id="PTHR34185">
    <property type="entry name" value="DIADENYLATE CYCLASE"/>
    <property type="match status" value="1"/>
</dbReference>
<proteinExistence type="inferred from homology"/>
<dbReference type="InterPro" id="IPR014046">
    <property type="entry name" value="C-di-AMP_synthase"/>
</dbReference>
<dbReference type="EC" id="2.7.7.85" evidence="10"/>
<comment type="caution">
    <text evidence="12">The sequence shown here is derived from an EMBL/GenBank/DDBJ whole genome shotgun (WGS) entry which is preliminary data.</text>
</comment>
<keyword evidence="6 10" id="KW-0547">Nucleotide-binding</keyword>
<reference evidence="12 13" key="1">
    <citation type="submission" date="2017-09" db="EMBL/GenBank/DDBJ databases">
        <title>Large-scale bioinformatics analysis of Bacillus genomes uncovers conserved roles of natural products in bacterial physiology.</title>
        <authorList>
            <consortium name="Agbiome Team Llc"/>
            <person name="Bleich R.M."/>
            <person name="Grubbs K.J."/>
            <person name="Santa Maria K.C."/>
            <person name="Allen S.E."/>
            <person name="Farag S."/>
            <person name="Shank E.A."/>
            <person name="Bowers A."/>
        </authorList>
    </citation>
    <scope>NUCLEOTIDE SEQUENCE [LARGE SCALE GENOMIC DNA]</scope>
    <source>
        <strain evidence="12 13">AFS092789</strain>
    </source>
</reference>
<dbReference type="Proteomes" id="UP000219922">
    <property type="component" value="Unassembled WGS sequence"/>
</dbReference>
<dbReference type="AlphaFoldDB" id="A0A9X6XUW5"/>
<evidence type="ECO:0000256" key="4">
    <source>
        <dbReference type="ARBA" id="ARBA00022692"/>
    </source>
</evidence>
<dbReference type="Pfam" id="PF19293">
    <property type="entry name" value="CdaA_N"/>
    <property type="match status" value="1"/>
</dbReference>
<organism evidence="12 13">
    <name type="scientific">Bacillus cereus</name>
    <dbReference type="NCBI Taxonomy" id="1396"/>
    <lineage>
        <taxon>Bacteria</taxon>
        <taxon>Bacillati</taxon>
        <taxon>Bacillota</taxon>
        <taxon>Bacilli</taxon>
        <taxon>Bacillales</taxon>
        <taxon>Bacillaceae</taxon>
        <taxon>Bacillus</taxon>
        <taxon>Bacillus cereus group</taxon>
    </lineage>
</organism>
<name>A0A9X6XUW5_BACCE</name>
<evidence type="ECO:0000256" key="5">
    <source>
        <dbReference type="ARBA" id="ARBA00022695"/>
    </source>
</evidence>
<dbReference type="PROSITE" id="PS51794">
    <property type="entry name" value="DAC"/>
    <property type="match status" value="1"/>
</dbReference>
<evidence type="ECO:0000256" key="3">
    <source>
        <dbReference type="ARBA" id="ARBA00022679"/>
    </source>
</evidence>
<evidence type="ECO:0000313" key="13">
    <source>
        <dbReference type="Proteomes" id="UP000219922"/>
    </source>
</evidence>
<evidence type="ECO:0000256" key="8">
    <source>
        <dbReference type="ARBA" id="ARBA00022989"/>
    </source>
</evidence>
<evidence type="ECO:0000259" key="11">
    <source>
        <dbReference type="PROSITE" id="PS51794"/>
    </source>
</evidence>
<keyword evidence="9 10" id="KW-0472">Membrane</keyword>
<sequence length="279" mass="32010">MRRQAFFCLFLRMFYFIRNLYWKIQRKEMNIVVTQVIDVCIVVTIICFIYTLIKKTEAFNITIGLLILFLMYFVTEACGLALTATIFKRIFELSSFGLVLIFHPELRMVLKKIGGITSIPTEKKEITSSMEEAVFSLAKDKVGALIIFDPEEKVTFQTDDMVKIDAVYSNELLETIFFKNTPLHDGAVIIQNGKIAYAGCKLPLTAKKREDYSNLGTRHLAALETAEMFDVTGIVVSEETGNVSIATNRGIRKVESKEKFRLFFKKQKKNMFKKLTKKN</sequence>
<dbReference type="GO" id="GO:0006171">
    <property type="term" value="P:cAMP biosynthetic process"/>
    <property type="evidence" value="ECO:0007669"/>
    <property type="project" value="InterPro"/>
</dbReference>
<dbReference type="SUPFAM" id="SSF143597">
    <property type="entry name" value="YojJ-like"/>
    <property type="match status" value="1"/>
</dbReference>
<evidence type="ECO:0000256" key="1">
    <source>
        <dbReference type="ARBA" id="ARBA00000877"/>
    </source>
</evidence>
<comment type="catalytic activity">
    <reaction evidence="1 10">
        <text>2 ATP = 3',3'-c-di-AMP + 2 diphosphate</text>
        <dbReference type="Rhea" id="RHEA:35655"/>
        <dbReference type="ChEBI" id="CHEBI:30616"/>
        <dbReference type="ChEBI" id="CHEBI:33019"/>
        <dbReference type="ChEBI" id="CHEBI:71500"/>
        <dbReference type="EC" id="2.7.7.85"/>
    </reaction>
</comment>
<feature type="transmembrane region" description="Helical" evidence="10">
    <location>
        <begin position="65"/>
        <end position="87"/>
    </location>
</feature>
<keyword evidence="8 10" id="KW-1133">Transmembrane helix</keyword>
<comment type="caution">
    <text evidence="10">Lacks conserved residue(s) required for the propagation of feature annotation.</text>
</comment>
<feature type="transmembrane region" description="Helical" evidence="10">
    <location>
        <begin position="32"/>
        <end position="53"/>
    </location>
</feature>
<evidence type="ECO:0000256" key="6">
    <source>
        <dbReference type="ARBA" id="ARBA00022741"/>
    </source>
</evidence>
<dbReference type="GO" id="GO:0005524">
    <property type="term" value="F:ATP binding"/>
    <property type="evidence" value="ECO:0007669"/>
    <property type="project" value="UniProtKB-UniRule"/>
</dbReference>
<dbReference type="InterPro" id="IPR050338">
    <property type="entry name" value="DisA"/>
</dbReference>
<dbReference type="Gene3D" id="3.40.1700.10">
    <property type="entry name" value="DNA integrity scanning protein, DisA, N-terminal domain"/>
    <property type="match status" value="1"/>
</dbReference>
<keyword evidence="5 10" id="KW-0548">Nucleotidyltransferase</keyword>
<gene>
    <name evidence="10" type="primary">dacA</name>
    <name evidence="12" type="ORF">CON36_35945</name>
</gene>
<comment type="function">
    <text evidence="10">Catalyzes the condensation of 2 ATP molecules into cyclic di-AMP (c-di-AMP), a second messenger used to regulate differing processes in different bacteria.</text>
</comment>
<dbReference type="InterPro" id="IPR045585">
    <property type="entry name" value="CdaA_N"/>
</dbReference>
<dbReference type="HAMAP" id="MF_01499">
    <property type="entry name" value="DacA"/>
    <property type="match status" value="1"/>
</dbReference>
<dbReference type="PIRSF" id="PIRSF004793">
    <property type="entry name" value="UCP004793"/>
    <property type="match status" value="1"/>
</dbReference>
<dbReference type="PANTHER" id="PTHR34185:SF1">
    <property type="entry name" value="DIADENYLATE CYCLASE"/>
    <property type="match status" value="1"/>
</dbReference>
<comment type="subunit">
    <text evidence="10">Probably a homodimer.</text>
</comment>
<dbReference type="EMBL" id="NVMX01000282">
    <property type="protein sequence ID" value="PDZ94038.1"/>
    <property type="molecule type" value="Genomic_DNA"/>
</dbReference>
<evidence type="ECO:0000256" key="2">
    <source>
        <dbReference type="ARBA" id="ARBA00022475"/>
    </source>
</evidence>
<keyword evidence="3 10" id="KW-0808">Transferase</keyword>
<dbReference type="Pfam" id="PF02457">
    <property type="entry name" value="DAC"/>
    <property type="match status" value="1"/>
</dbReference>
<feature type="domain" description="DAC" evidence="11">
    <location>
        <begin position="103"/>
        <end position="258"/>
    </location>
</feature>
<evidence type="ECO:0000256" key="7">
    <source>
        <dbReference type="ARBA" id="ARBA00022840"/>
    </source>
</evidence>